<gene>
    <name evidence="2" type="ORF">NCTC11532_02376</name>
</gene>
<reference evidence="2 3" key="1">
    <citation type="submission" date="2018-06" db="EMBL/GenBank/DDBJ databases">
        <authorList>
            <consortium name="Pathogen Informatics"/>
            <person name="Doyle S."/>
        </authorList>
    </citation>
    <scope>NUCLEOTIDE SEQUENCE [LARGE SCALE GENOMIC DNA]</scope>
    <source>
        <strain evidence="2 3">NCTC11532</strain>
    </source>
</reference>
<dbReference type="STRING" id="1122170.GCA_000701265_02679"/>
<accession>A0A378LT98</accession>
<evidence type="ECO:0000256" key="1">
    <source>
        <dbReference type="SAM" id="Phobius"/>
    </source>
</evidence>
<keyword evidence="1" id="KW-1133">Transmembrane helix</keyword>
<feature type="transmembrane region" description="Helical" evidence="1">
    <location>
        <begin position="59"/>
        <end position="78"/>
    </location>
</feature>
<keyword evidence="1" id="KW-0812">Transmembrane</keyword>
<evidence type="ECO:0000313" key="3">
    <source>
        <dbReference type="Proteomes" id="UP000255297"/>
    </source>
</evidence>
<keyword evidence="1" id="KW-0472">Membrane</keyword>
<dbReference type="Proteomes" id="UP000255297">
    <property type="component" value="Unassembled WGS sequence"/>
</dbReference>
<organism evidence="2 3">
    <name type="scientific">Legionella wadsworthii</name>
    <dbReference type="NCBI Taxonomy" id="28088"/>
    <lineage>
        <taxon>Bacteria</taxon>
        <taxon>Pseudomonadati</taxon>
        <taxon>Pseudomonadota</taxon>
        <taxon>Gammaproteobacteria</taxon>
        <taxon>Legionellales</taxon>
        <taxon>Legionellaceae</taxon>
        <taxon>Legionella</taxon>
    </lineage>
</organism>
<proteinExistence type="predicted"/>
<name>A0A378LT98_9GAMM</name>
<protein>
    <recommendedName>
        <fullName evidence="4">Transmembrane protein</fullName>
    </recommendedName>
</protein>
<keyword evidence="3" id="KW-1185">Reference proteome</keyword>
<dbReference type="RefSeq" id="WP_031563716.1">
    <property type="nucleotide sequence ID" value="NZ_CAAAIS010000004.1"/>
</dbReference>
<feature type="transmembrane region" description="Helical" evidence="1">
    <location>
        <begin position="32"/>
        <end position="53"/>
    </location>
</feature>
<feature type="transmembrane region" description="Helical" evidence="1">
    <location>
        <begin position="6"/>
        <end position="25"/>
    </location>
</feature>
<dbReference type="EMBL" id="UGPB01000001">
    <property type="protein sequence ID" value="STY30372.1"/>
    <property type="molecule type" value="Genomic_DNA"/>
</dbReference>
<evidence type="ECO:0000313" key="2">
    <source>
        <dbReference type="EMBL" id="STY30372.1"/>
    </source>
</evidence>
<dbReference type="OrthoDB" id="5574397at2"/>
<feature type="transmembrane region" description="Helical" evidence="1">
    <location>
        <begin position="90"/>
        <end position="109"/>
    </location>
</feature>
<sequence>MAIVAVILFALTIMGGVYLLTYILAEKNTPKGVAIIHGSAGALGIISLLIASFFYHSLFYILIIFIAAAIGGGVLFYLDLCGKKIPKVLALGHGIIAIIGFIILAIVVFHK</sequence>
<dbReference type="AlphaFoldDB" id="A0A378LT98"/>
<evidence type="ECO:0008006" key="4">
    <source>
        <dbReference type="Google" id="ProtNLM"/>
    </source>
</evidence>